<protein>
    <submittedName>
        <fullName evidence="2">UPF0556 protein C19orf10 homolog</fullName>
    </submittedName>
</protein>
<name>A0A5K3FQC7_MESCO</name>
<dbReference type="WBParaSite" id="MCU_010429-RA">
    <property type="protein sequence ID" value="MCU_010429-RA"/>
    <property type="gene ID" value="MCU_010429"/>
</dbReference>
<keyword evidence="1" id="KW-0732">Signal</keyword>
<evidence type="ECO:0000313" key="2">
    <source>
        <dbReference type="WBParaSite" id="MCU_010429-RA"/>
    </source>
</evidence>
<dbReference type="PANTHER" id="PTHR31230:SF1">
    <property type="entry name" value="MYELOID-DERIVED GROWTH FACTOR"/>
    <property type="match status" value="1"/>
</dbReference>
<evidence type="ECO:0000256" key="1">
    <source>
        <dbReference type="SAM" id="SignalP"/>
    </source>
</evidence>
<dbReference type="AlphaFoldDB" id="A0A5K3FQC7"/>
<accession>A0A5K3FQC7</accession>
<dbReference type="InterPro" id="IPR018887">
    <property type="entry name" value="MYDGF"/>
</dbReference>
<feature type="signal peptide" evidence="1">
    <location>
        <begin position="1"/>
        <end position="17"/>
    </location>
</feature>
<dbReference type="PANTHER" id="PTHR31230">
    <property type="entry name" value="MYELOID-DERIVED GROWTH FACTOR MYDGF"/>
    <property type="match status" value="1"/>
</dbReference>
<feature type="chain" id="PRO_5024271906" evidence="1">
    <location>
        <begin position="18"/>
        <end position="160"/>
    </location>
</feature>
<reference evidence="2" key="1">
    <citation type="submission" date="2019-11" db="UniProtKB">
        <authorList>
            <consortium name="WormBaseParasite"/>
        </authorList>
    </citation>
    <scope>IDENTIFICATION</scope>
</reference>
<organism evidence="2">
    <name type="scientific">Mesocestoides corti</name>
    <name type="common">Flatworm</name>
    <dbReference type="NCBI Taxonomy" id="53468"/>
    <lineage>
        <taxon>Eukaryota</taxon>
        <taxon>Metazoa</taxon>
        <taxon>Spiralia</taxon>
        <taxon>Lophotrochozoa</taxon>
        <taxon>Platyhelminthes</taxon>
        <taxon>Cestoda</taxon>
        <taxon>Eucestoda</taxon>
        <taxon>Cyclophyllidea</taxon>
        <taxon>Mesocestoididae</taxon>
        <taxon>Mesocestoides</taxon>
    </lineage>
</organism>
<dbReference type="GO" id="GO:0005615">
    <property type="term" value="C:extracellular space"/>
    <property type="evidence" value="ECO:0007669"/>
    <property type="project" value="TreeGrafter"/>
</dbReference>
<sequence length="160" mass="17831">MYKYFILCVVLAHSVLSSDTASKNIKIKEISVKPGGVTRTESIEGFGVVCTFEYSCQGGTGEGWHLSIVYSEKQDRYVCHVQRTGNSISYLFFQKFVMTVADPAAMTSGVAFDDKSKLLDPAEYFVDTKRNSISHVGGKFKGHLGHVSLEFEMKSRRPEL</sequence>
<dbReference type="Pfam" id="PF10572">
    <property type="entry name" value="UPF0556"/>
    <property type="match status" value="1"/>
</dbReference>
<proteinExistence type="predicted"/>